<dbReference type="InterPro" id="IPR023430">
    <property type="entry name" value="Pept_HybD-like_dom_sf"/>
</dbReference>
<comment type="similarity">
    <text evidence="1">Belongs to the peptidase A31 family.</text>
</comment>
<dbReference type="NCBIfam" id="TIGR00072">
    <property type="entry name" value="hydrog_prot"/>
    <property type="match status" value="1"/>
</dbReference>
<name>A0A1X7F744_9PROT</name>
<evidence type="ECO:0000256" key="3">
    <source>
        <dbReference type="ARBA" id="ARBA00022670"/>
    </source>
</evidence>
<evidence type="ECO:0000313" key="11">
    <source>
        <dbReference type="Proteomes" id="UP000192936"/>
    </source>
</evidence>
<gene>
    <name evidence="10" type="ORF">SAMN02982917_2309</name>
</gene>
<dbReference type="FunFam" id="3.40.50.1450:FF:000002">
    <property type="entry name" value="Hydrogenase 1 maturation protease"/>
    <property type="match status" value="1"/>
</dbReference>
<dbReference type="GO" id="GO:0008047">
    <property type="term" value="F:enzyme activator activity"/>
    <property type="evidence" value="ECO:0007669"/>
    <property type="project" value="InterPro"/>
</dbReference>
<evidence type="ECO:0000256" key="8">
    <source>
        <dbReference type="ARBA" id="ARBA00067626"/>
    </source>
</evidence>
<dbReference type="Gene3D" id="3.40.50.1450">
    <property type="entry name" value="HybD-like"/>
    <property type="match status" value="1"/>
</dbReference>
<evidence type="ECO:0000256" key="7">
    <source>
        <dbReference type="ARBA" id="ARBA00058324"/>
    </source>
</evidence>
<dbReference type="InterPro" id="IPR004419">
    <property type="entry name" value="Pept_A31_hyd_express"/>
</dbReference>
<keyword evidence="3" id="KW-0645">Protease</keyword>
<evidence type="ECO:0000313" key="10">
    <source>
        <dbReference type="EMBL" id="SMF47224.1"/>
    </source>
</evidence>
<dbReference type="NCBIfam" id="TIGR00140">
    <property type="entry name" value="hupD"/>
    <property type="match status" value="1"/>
</dbReference>
<dbReference type="InterPro" id="IPR000671">
    <property type="entry name" value="Peptidase_A31"/>
</dbReference>
<dbReference type="GO" id="GO:0046872">
    <property type="term" value="F:metal ion binding"/>
    <property type="evidence" value="ECO:0007669"/>
    <property type="project" value="UniProtKB-KW"/>
</dbReference>
<keyword evidence="5" id="KW-0064">Aspartyl protease</keyword>
<accession>A0A1X7F744</accession>
<dbReference type="PANTHER" id="PTHR30302:SF1">
    <property type="entry name" value="HYDROGENASE 2 MATURATION PROTEASE"/>
    <property type="match status" value="1"/>
</dbReference>
<dbReference type="GO" id="GO:0016485">
    <property type="term" value="P:protein processing"/>
    <property type="evidence" value="ECO:0007669"/>
    <property type="project" value="InterPro"/>
</dbReference>
<sequence>MDLAGDESSRGTARILVLGIGNILWADEGFGVRTVERLAADWRFPDSVTLMDGGTQGLYLLPHLENADALIVVDAIDYGLPPGTRRVFHGEDVPAFLGAKKMSLHQTGFQEVLASAMFLGRCPQKLVLVGVQPECLEDYGGGLTDTVAAQVVPTIEVILTLLRDEFGVEGTPRDAAADIAAPAIARDAYEGGRPSAEDACRIGDPRILAALSATET</sequence>
<evidence type="ECO:0000256" key="5">
    <source>
        <dbReference type="ARBA" id="ARBA00022750"/>
    </source>
</evidence>
<evidence type="ECO:0000256" key="6">
    <source>
        <dbReference type="ARBA" id="ARBA00022801"/>
    </source>
</evidence>
<comment type="function">
    <text evidence="7">Not known. Could be involved in the processing of hydrogenase.</text>
</comment>
<feature type="binding site" evidence="9">
    <location>
        <position position="105"/>
    </location>
    <ligand>
        <name>Ni(2+)</name>
        <dbReference type="ChEBI" id="CHEBI:49786"/>
    </ligand>
</feature>
<dbReference type="CDD" id="cd06062">
    <property type="entry name" value="H2MP_MemB-H2up"/>
    <property type="match status" value="1"/>
</dbReference>
<keyword evidence="2 9" id="KW-0533">Nickel</keyword>
<dbReference type="STRING" id="286727.SAMN02982917_2309"/>
<evidence type="ECO:0000256" key="1">
    <source>
        <dbReference type="ARBA" id="ARBA00006814"/>
    </source>
</evidence>
<dbReference type="Pfam" id="PF01750">
    <property type="entry name" value="HycI"/>
    <property type="match status" value="1"/>
</dbReference>
<dbReference type="GO" id="GO:0004190">
    <property type="term" value="F:aspartic-type endopeptidase activity"/>
    <property type="evidence" value="ECO:0007669"/>
    <property type="project" value="UniProtKB-KW"/>
</dbReference>
<evidence type="ECO:0000256" key="4">
    <source>
        <dbReference type="ARBA" id="ARBA00022723"/>
    </source>
</evidence>
<evidence type="ECO:0000256" key="2">
    <source>
        <dbReference type="ARBA" id="ARBA00022596"/>
    </source>
</evidence>
<feature type="binding site" evidence="9">
    <location>
        <position position="74"/>
    </location>
    <ligand>
        <name>Ni(2+)</name>
        <dbReference type="ChEBI" id="CHEBI:49786"/>
    </ligand>
</feature>
<dbReference type="SUPFAM" id="SSF53163">
    <property type="entry name" value="HybD-like"/>
    <property type="match status" value="1"/>
</dbReference>
<feature type="binding site" evidence="9">
    <location>
        <position position="28"/>
    </location>
    <ligand>
        <name>Ni(2+)</name>
        <dbReference type="ChEBI" id="CHEBI:49786"/>
    </ligand>
</feature>
<organism evidence="10 11">
    <name type="scientific">Azospirillum oryzae</name>
    <dbReference type="NCBI Taxonomy" id="286727"/>
    <lineage>
        <taxon>Bacteria</taxon>
        <taxon>Pseudomonadati</taxon>
        <taxon>Pseudomonadota</taxon>
        <taxon>Alphaproteobacteria</taxon>
        <taxon>Rhodospirillales</taxon>
        <taxon>Azospirillaceae</taxon>
        <taxon>Azospirillum</taxon>
    </lineage>
</organism>
<reference evidence="10 11" key="1">
    <citation type="submission" date="2017-04" db="EMBL/GenBank/DDBJ databases">
        <authorList>
            <person name="Afonso C.L."/>
            <person name="Miller P.J."/>
            <person name="Scott M.A."/>
            <person name="Spackman E."/>
            <person name="Goraichik I."/>
            <person name="Dimitrov K.M."/>
            <person name="Suarez D.L."/>
            <person name="Swayne D.E."/>
        </authorList>
    </citation>
    <scope>NUCLEOTIDE SEQUENCE [LARGE SCALE GENOMIC DNA]</scope>
    <source>
        <strain evidence="10 11">A2P</strain>
    </source>
</reference>
<dbReference type="OrthoDB" id="9792731at2"/>
<dbReference type="EMBL" id="FXAK01000005">
    <property type="protein sequence ID" value="SMF47224.1"/>
    <property type="molecule type" value="Genomic_DNA"/>
</dbReference>
<dbReference type="AlphaFoldDB" id="A0A1X7F744"/>
<dbReference type="PRINTS" id="PR00446">
    <property type="entry name" value="HYDRGNUPTAKE"/>
</dbReference>
<keyword evidence="4 9" id="KW-0479">Metal-binding</keyword>
<proteinExistence type="inferred from homology"/>
<dbReference type="Proteomes" id="UP000192936">
    <property type="component" value="Unassembled WGS sequence"/>
</dbReference>
<keyword evidence="6" id="KW-0378">Hydrolase</keyword>
<evidence type="ECO:0000256" key="9">
    <source>
        <dbReference type="PIRSR" id="PIRSR604419-1"/>
    </source>
</evidence>
<protein>
    <recommendedName>
        <fullName evidence="8">Hydrogenase expression/formation protein HupD</fullName>
    </recommendedName>
</protein>
<dbReference type="PANTHER" id="PTHR30302">
    <property type="entry name" value="HYDROGENASE 1 MATURATION PROTEASE"/>
    <property type="match status" value="1"/>
</dbReference>